<keyword evidence="2" id="KW-0808">Transferase</keyword>
<organism evidence="2">
    <name type="scientific">Anopheles sinensis</name>
    <name type="common">Mosquito</name>
    <dbReference type="NCBI Taxonomy" id="74873"/>
    <lineage>
        <taxon>Eukaryota</taxon>
        <taxon>Metazoa</taxon>
        <taxon>Ecdysozoa</taxon>
        <taxon>Arthropoda</taxon>
        <taxon>Hexapoda</taxon>
        <taxon>Insecta</taxon>
        <taxon>Pterygota</taxon>
        <taxon>Neoptera</taxon>
        <taxon>Endopterygota</taxon>
        <taxon>Diptera</taxon>
        <taxon>Nematocera</taxon>
        <taxon>Culicoidea</taxon>
        <taxon>Culicidae</taxon>
        <taxon>Anophelinae</taxon>
        <taxon>Anopheles</taxon>
    </lineage>
</organism>
<proteinExistence type="predicted"/>
<feature type="compositionally biased region" description="Polar residues" evidence="1">
    <location>
        <begin position="57"/>
        <end position="69"/>
    </location>
</feature>
<dbReference type="EMBL" id="ATLV01006814">
    <property type="status" value="NOT_ANNOTATED_CDS"/>
    <property type="molecule type" value="Genomic_DNA"/>
</dbReference>
<feature type="compositionally biased region" description="Low complexity" evidence="1">
    <location>
        <begin position="36"/>
        <end position="56"/>
    </location>
</feature>
<keyword evidence="4" id="KW-1185">Reference proteome</keyword>
<protein>
    <submittedName>
        <fullName evidence="2 3">Arabinosyl transferase C</fullName>
    </submittedName>
</protein>
<feature type="region of interest" description="Disordered" evidence="1">
    <location>
        <begin position="1"/>
        <end position="96"/>
    </location>
</feature>
<feature type="compositionally biased region" description="Basic and acidic residues" evidence="1">
    <location>
        <begin position="1"/>
        <end position="11"/>
    </location>
</feature>
<evidence type="ECO:0000313" key="4">
    <source>
        <dbReference type="Proteomes" id="UP000030765"/>
    </source>
</evidence>
<dbReference type="GO" id="GO:0016740">
    <property type="term" value="F:transferase activity"/>
    <property type="evidence" value="ECO:0007669"/>
    <property type="project" value="UniProtKB-KW"/>
</dbReference>
<sequence length="130" mass="14140">MHPGKRTQEQRRKLRGSRQEGTGCSDPVGRSLFCKARASAESTPESASSSASIEQSNNYNYQTERNGLASTFAAPRKLVSPGDKPTDGHELAGRRSPDWCAGLRFCLVVLSQNGNLKPQPVHRMGGPGWE</sequence>
<evidence type="ECO:0000313" key="3">
    <source>
        <dbReference type="EnsemblMetazoa" id="ASIC001579-PA"/>
    </source>
</evidence>
<dbReference type="AlphaFoldDB" id="A0A084VBI0"/>
<reference evidence="2 4" key="1">
    <citation type="journal article" date="2014" name="BMC Genomics">
        <title>Genome sequence of Anopheles sinensis provides insight into genetics basis of mosquito competence for malaria parasites.</title>
        <authorList>
            <person name="Zhou D."/>
            <person name="Zhang D."/>
            <person name="Ding G."/>
            <person name="Shi L."/>
            <person name="Hou Q."/>
            <person name="Ye Y."/>
            <person name="Xu Y."/>
            <person name="Zhou H."/>
            <person name="Xiong C."/>
            <person name="Li S."/>
            <person name="Yu J."/>
            <person name="Hong S."/>
            <person name="Yu X."/>
            <person name="Zou P."/>
            <person name="Chen C."/>
            <person name="Chang X."/>
            <person name="Wang W."/>
            <person name="Lv Y."/>
            <person name="Sun Y."/>
            <person name="Ma L."/>
            <person name="Shen B."/>
            <person name="Zhu C."/>
        </authorList>
    </citation>
    <scope>NUCLEOTIDE SEQUENCE [LARGE SCALE GENOMIC DNA]</scope>
</reference>
<accession>A0A084VBI0</accession>
<dbReference type="Proteomes" id="UP000030765">
    <property type="component" value="Unassembled WGS sequence"/>
</dbReference>
<name>A0A084VBI0_ANOSI</name>
<gene>
    <name evidence="2" type="ORF">ZHAS_00001579</name>
</gene>
<reference evidence="3" key="2">
    <citation type="submission" date="2020-05" db="UniProtKB">
        <authorList>
            <consortium name="EnsemblMetazoa"/>
        </authorList>
    </citation>
    <scope>IDENTIFICATION</scope>
</reference>
<evidence type="ECO:0000256" key="1">
    <source>
        <dbReference type="SAM" id="MobiDB-lite"/>
    </source>
</evidence>
<evidence type="ECO:0000313" key="2">
    <source>
        <dbReference type="EMBL" id="KFB35324.1"/>
    </source>
</evidence>
<feature type="compositionally biased region" description="Basic and acidic residues" evidence="1">
    <location>
        <begin position="84"/>
        <end position="96"/>
    </location>
</feature>
<dbReference type="VEuPathDB" id="VectorBase:ASIC001579"/>
<dbReference type="EMBL" id="KE524386">
    <property type="protein sequence ID" value="KFB35324.1"/>
    <property type="molecule type" value="Genomic_DNA"/>
</dbReference>
<dbReference type="EnsemblMetazoa" id="ASIC001579-RA">
    <property type="protein sequence ID" value="ASIC001579-PA"/>
    <property type="gene ID" value="ASIC001579"/>
</dbReference>